<name>A0A7Z0WML1_9PSEU</name>
<feature type="compositionally biased region" description="Polar residues" evidence="1">
    <location>
        <begin position="473"/>
        <end position="493"/>
    </location>
</feature>
<evidence type="ECO:0000256" key="2">
    <source>
        <dbReference type="SAM" id="Phobius"/>
    </source>
</evidence>
<evidence type="ECO:0000313" key="4">
    <source>
        <dbReference type="Proteomes" id="UP000185696"/>
    </source>
</evidence>
<keyword evidence="4" id="KW-1185">Reference proteome</keyword>
<comment type="caution">
    <text evidence="3">The sequence shown here is derived from an EMBL/GenBank/DDBJ whole genome shotgun (WGS) entry which is preliminary data.</text>
</comment>
<evidence type="ECO:0000313" key="3">
    <source>
        <dbReference type="EMBL" id="OLF10214.1"/>
    </source>
</evidence>
<feature type="transmembrane region" description="Helical" evidence="2">
    <location>
        <begin position="50"/>
        <end position="76"/>
    </location>
</feature>
<protein>
    <submittedName>
        <fullName evidence="3">Uncharacterized protein</fullName>
    </submittedName>
</protein>
<feature type="transmembrane region" description="Helical" evidence="2">
    <location>
        <begin position="21"/>
        <end position="44"/>
    </location>
</feature>
<organism evidence="3 4">
    <name type="scientific">Actinophytocola xinjiangensis</name>
    <dbReference type="NCBI Taxonomy" id="485602"/>
    <lineage>
        <taxon>Bacteria</taxon>
        <taxon>Bacillati</taxon>
        <taxon>Actinomycetota</taxon>
        <taxon>Actinomycetes</taxon>
        <taxon>Pseudonocardiales</taxon>
        <taxon>Pseudonocardiaceae</taxon>
    </lineage>
</organism>
<keyword evidence="2" id="KW-1133">Transmembrane helix</keyword>
<keyword evidence="2" id="KW-0812">Transmembrane</keyword>
<accession>A0A7Z0WML1</accession>
<keyword evidence="2" id="KW-0472">Membrane</keyword>
<dbReference type="EMBL" id="MSIF01000007">
    <property type="protein sequence ID" value="OLF10214.1"/>
    <property type="molecule type" value="Genomic_DNA"/>
</dbReference>
<sequence>MWREPSALDVSRWTTRRAEKLRMLPTRLVSVVVAATLLFVAEYLRDDDAFLAGALGALGAVVLVVGIVVCLSMVLLPSWQIRWAQQDASRRRQTQFVRFQVMEGRWHAQVRAHSENDRRRRESIQRWYPLRLRARASRVDVFGGTPDGWASLITTLGSSLLSGGSRILVLDFTEQQVAGGLAEFASLRRISVNEIDFPSTVGPSTLLAGLAGEEIVDLLADSVRGARQGGTATDHRSSTDLSLLRMVTELLGGAITFTRLVAGLRVLRRDPPEDGQLTADEVKALTKLIDSVGHGEQEKNELRFLIETLHLLAHEDAQAVRATVSESMRWPSKGLAVVTTTVRHSDRKELVERLIFHHLLHVMRTRTQDSGRDVVFVAGADHFGLRSLEAIARQARRVGVRLILLLEHLRGDVEHLMGTSDSATIVMRLGNAKEAAKASEFIGKDHKFVISQLTKQVGQTFTMGTSEGLGAQEGTSESRGTNTSTSRTQSENSGWHAGHGRSDAKGRSTSTTASRSRTWQSTGSRSAADSSSTGTTESRVYEFTIEPTEIQGLPATSYILVETGSGGRRVVAGDCNPGIVLLEQVATTPRQ</sequence>
<gene>
    <name evidence="3" type="ORF">BLA60_17395</name>
</gene>
<feature type="region of interest" description="Disordered" evidence="1">
    <location>
        <begin position="464"/>
        <end position="538"/>
    </location>
</feature>
<dbReference type="InterPro" id="IPR027417">
    <property type="entry name" value="P-loop_NTPase"/>
</dbReference>
<reference evidence="3 4" key="1">
    <citation type="submission" date="2016-12" db="EMBL/GenBank/DDBJ databases">
        <title>The draft genome sequence of Actinophytocola xinjiangensis.</title>
        <authorList>
            <person name="Wang W."/>
            <person name="Yuan L."/>
        </authorList>
    </citation>
    <scope>NUCLEOTIDE SEQUENCE [LARGE SCALE GENOMIC DNA]</scope>
    <source>
        <strain evidence="3 4">CGMCC 4.4663</strain>
    </source>
</reference>
<dbReference type="Proteomes" id="UP000185696">
    <property type="component" value="Unassembled WGS sequence"/>
</dbReference>
<dbReference type="Gene3D" id="3.40.50.300">
    <property type="entry name" value="P-loop containing nucleotide triphosphate hydrolases"/>
    <property type="match status" value="1"/>
</dbReference>
<dbReference type="AlphaFoldDB" id="A0A7Z0WML1"/>
<evidence type="ECO:0000256" key="1">
    <source>
        <dbReference type="SAM" id="MobiDB-lite"/>
    </source>
</evidence>
<proteinExistence type="predicted"/>
<feature type="compositionally biased region" description="Low complexity" evidence="1">
    <location>
        <begin position="507"/>
        <end position="538"/>
    </location>
</feature>